<evidence type="ECO:0000313" key="3">
    <source>
        <dbReference type="EMBL" id="NGN82876.1"/>
    </source>
</evidence>
<proteinExistence type="predicted"/>
<protein>
    <submittedName>
        <fullName evidence="3">1D-myo-inositol 2-acetamido-2-deoxy-alpha-D-glucopyranoside deacetylase</fullName>
    </submittedName>
</protein>
<dbReference type="PANTHER" id="PTHR12993:SF26">
    <property type="entry name" value="1D-MYO-INOSITOL 2-ACETAMIDO-2-DEOXY-ALPHA-D-GLUCOPYRANOSIDE DEACETYLASE"/>
    <property type="match status" value="1"/>
</dbReference>
<dbReference type="Gene3D" id="3.40.50.10320">
    <property type="entry name" value="LmbE-like"/>
    <property type="match status" value="1"/>
</dbReference>
<keyword evidence="1" id="KW-0862">Zinc</keyword>
<accession>A0ABX0D8C0</accession>
<name>A0ABX0D8C0_9MICC</name>
<dbReference type="RefSeq" id="WP_165180970.1">
    <property type="nucleotide sequence ID" value="NZ_JAAKZI010000006.1"/>
</dbReference>
<dbReference type="PANTHER" id="PTHR12993">
    <property type="entry name" value="N-ACETYLGLUCOSAMINYL-PHOSPHATIDYLINOSITOL DE-N-ACETYLASE-RELATED"/>
    <property type="match status" value="1"/>
</dbReference>
<dbReference type="InterPro" id="IPR003737">
    <property type="entry name" value="GlcNAc_PI_deacetylase-related"/>
</dbReference>
<dbReference type="EMBL" id="JAAKZI010000006">
    <property type="protein sequence ID" value="NGN82876.1"/>
    <property type="molecule type" value="Genomic_DNA"/>
</dbReference>
<dbReference type="Pfam" id="PF02585">
    <property type="entry name" value="PIG-L"/>
    <property type="match status" value="1"/>
</dbReference>
<evidence type="ECO:0000256" key="2">
    <source>
        <dbReference type="SAM" id="MobiDB-lite"/>
    </source>
</evidence>
<sequence length="353" mass="35780">MDISPDTPTPQLLPGLGPDATLLFVHAHPDDESIATGATMAAYAAAGARVVLLTCTRGELGEVIPPELGHLEIGRELRLPDEPGMHDAGGPGPRAAADGTGLARERERELAAALVALGVKEHVWLGQGATAPAAGPVVFRDSGMQWGPDGRAMAADTVLDGSLSRTPLSELAALAAQLIRALRPDALVTYAPDGGYGHPDHVRAHQLSMAALELAAQPGGAGSGTLSDGTRADGWRVPRVFAIVSDRPERPLGEGVPRIAVDGNVAAKTAAMRAHRTQITVEGSRYALSDGVWKDISGTEEFIEVLRAPAGGIASGSIASGSIASGGAASSGAGGDEPGQVAVEGPVGATVCQ</sequence>
<gene>
    <name evidence="3" type="ORF">G6N77_05265</name>
</gene>
<feature type="region of interest" description="Disordered" evidence="2">
    <location>
        <begin position="324"/>
        <end position="353"/>
    </location>
</feature>
<comment type="caution">
    <text evidence="3">The sequence shown here is derived from an EMBL/GenBank/DDBJ whole genome shotgun (WGS) entry which is preliminary data.</text>
</comment>
<keyword evidence="4" id="KW-1185">Reference proteome</keyword>
<organism evidence="3 4">
    <name type="scientific">Arthrobacter silviterrae</name>
    <dbReference type="NCBI Taxonomy" id="2026658"/>
    <lineage>
        <taxon>Bacteria</taxon>
        <taxon>Bacillati</taxon>
        <taxon>Actinomycetota</taxon>
        <taxon>Actinomycetes</taxon>
        <taxon>Micrococcales</taxon>
        <taxon>Micrococcaceae</taxon>
        <taxon>Arthrobacter</taxon>
    </lineage>
</organism>
<dbReference type="SUPFAM" id="SSF102588">
    <property type="entry name" value="LmbE-like"/>
    <property type="match status" value="1"/>
</dbReference>
<dbReference type="InterPro" id="IPR024078">
    <property type="entry name" value="LmbE-like_dom_sf"/>
</dbReference>
<dbReference type="Proteomes" id="UP000479226">
    <property type="component" value="Unassembled WGS sequence"/>
</dbReference>
<evidence type="ECO:0000256" key="1">
    <source>
        <dbReference type="ARBA" id="ARBA00022833"/>
    </source>
</evidence>
<evidence type="ECO:0000313" key="4">
    <source>
        <dbReference type="Proteomes" id="UP000479226"/>
    </source>
</evidence>
<reference evidence="3 4" key="1">
    <citation type="submission" date="2020-02" db="EMBL/GenBank/DDBJ databases">
        <title>Genome sequence of the type strain DSM 27180 of Arthrobacter silviterrae.</title>
        <authorList>
            <person name="Gao J."/>
            <person name="Sun J."/>
        </authorList>
    </citation>
    <scope>NUCLEOTIDE SEQUENCE [LARGE SCALE GENOMIC DNA]</scope>
    <source>
        <strain evidence="3 4">DSM 27180</strain>
    </source>
</reference>